<dbReference type="GO" id="GO:0006310">
    <property type="term" value="P:DNA recombination"/>
    <property type="evidence" value="ECO:0007669"/>
    <property type="project" value="InterPro"/>
</dbReference>
<evidence type="ECO:0000256" key="3">
    <source>
        <dbReference type="ARBA" id="ARBA00023242"/>
    </source>
</evidence>
<evidence type="ECO:0000313" key="4">
    <source>
        <dbReference type="EMBL" id="SMN19431.1"/>
    </source>
</evidence>
<name>A0A1X7R1G3_9SACH</name>
<sequence length="119" mass="13192">MSSETPRLSPSEISNTTVSIFRLIAQVVSQPTQSTLILKSPNDAKTEEMITLNNVKLTVADKTYEVDQWYEFICRASDSGDIGFLVLDSVSCPLTENESMSIKGVVALQNLAKRFPDLY</sequence>
<reference evidence="4 5" key="1">
    <citation type="submission" date="2017-04" db="EMBL/GenBank/DDBJ databases">
        <authorList>
            <person name="Afonso C.L."/>
            <person name="Miller P.J."/>
            <person name="Scott M.A."/>
            <person name="Spackman E."/>
            <person name="Goraichik I."/>
            <person name="Dimitrov K.M."/>
            <person name="Suarez D.L."/>
            <person name="Swayne D.E."/>
        </authorList>
    </citation>
    <scope>NUCLEOTIDE SEQUENCE [LARGE SCALE GENOMIC DNA]</scope>
</reference>
<dbReference type="AlphaFoldDB" id="A0A1X7R1G3"/>
<protein>
    <submittedName>
        <fullName evidence="4">Similar to Saccharomyces cerevisiae YJL173C RFA3 Subunit of heterotrimeric Replication Protein A (RPA)</fullName>
    </submittedName>
</protein>
<keyword evidence="3" id="KW-0539">Nucleus</keyword>
<dbReference type="Proteomes" id="UP000196158">
    <property type="component" value="Unassembled WGS sequence"/>
</dbReference>
<comment type="subcellular location">
    <subcellularLocation>
        <location evidence="1">Nucleus</location>
    </subcellularLocation>
</comment>
<dbReference type="STRING" id="1789683.A0A1X7R1G3"/>
<evidence type="ECO:0000256" key="2">
    <source>
        <dbReference type="ARBA" id="ARBA00009761"/>
    </source>
</evidence>
<dbReference type="GO" id="GO:0003677">
    <property type="term" value="F:DNA binding"/>
    <property type="evidence" value="ECO:0007669"/>
    <property type="project" value="InterPro"/>
</dbReference>
<evidence type="ECO:0000256" key="1">
    <source>
        <dbReference type="ARBA" id="ARBA00004123"/>
    </source>
</evidence>
<dbReference type="GO" id="GO:0006260">
    <property type="term" value="P:DNA replication"/>
    <property type="evidence" value="ECO:0007669"/>
    <property type="project" value="InterPro"/>
</dbReference>
<dbReference type="InterPro" id="IPR013970">
    <property type="entry name" value="Rfa2"/>
</dbReference>
<keyword evidence="5" id="KW-1185">Reference proteome</keyword>
<organism evidence="4 5">
    <name type="scientific">Maudiozyma saulgeensis</name>
    <dbReference type="NCBI Taxonomy" id="1789683"/>
    <lineage>
        <taxon>Eukaryota</taxon>
        <taxon>Fungi</taxon>
        <taxon>Dikarya</taxon>
        <taxon>Ascomycota</taxon>
        <taxon>Saccharomycotina</taxon>
        <taxon>Saccharomycetes</taxon>
        <taxon>Saccharomycetales</taxon>
        <taxon>Saccharomycetaceae</taxon>
        <taxon>Maudiozyma</taxon>
    </lineage>
</organism>
<dbReference type="Pfam" id="PF08661">
    <property type="entry name" value="Rep_fac-A_3"/>
    <property type="match status" value="1"/>
</dbReference>
<accession>A0A1X7R1G3</accession>
<gene>
    <name evidence="4" type="ORF">KASA_0P06457G</name>
</gene>
<evidence type="ECO:0000313" key="5">
    <source>
        <dbReference type="Proteomes" id="UP000196158"/>
    </source>
</evidence>
<dbReference type="OrthoDB" id="4040097at2759"/>
<dbReference type="GO" id="GO:0031981">
    <property type="term" value="C:nuclear lumen"/>
    <property type="evidence" value="ECO:0007669"/>
    <property type="project" value="UniProtKB-ARBA"/>
</dbReference>
<dbReference type="EMBL" id="FXLY01000003">
    <property type="protein sequence ID" value="SMN19431.1"/>
    <property type="molecule type" value="Genomic_DNA"/>
</dbReference>
<comment type="similarity">
    <text evidence="2">Belongs to the replication factor A protein 3 family.</text>
</comment>
<dbReference type="GO" id="GO:0006281">
    <property type="term" value="P:DNA repair"/>
    <property type="evidence" value="ECO:0007669"/>
    <property type="project" value="InterPro"/>
</dbReference>
<proteinExistence type="inferred from homology"/>